<dbReference type="RefSeq" id="WP_346757394.1">
    <property type="nucleotide sequence ID" value="NZ_JAUJEB010000001.1"/>
</dbReference>
<dbReference type="InterPro" id="IPR001544">
    <property type="entry name" value="Aminotrans_IV"/>
</dbReference>
<protein>
    <submittedName>
        <fullName evidence="1">Aminotransferase class IV</fullName>
    </submittedName>
</protein>
<keyword evidence="2" id="KW-1185">Reference proteome</keyword>
<dbReference type="EMBL" id="JAUJEB010000001">
    <property type="protein sequence ID" value="MDN5212069.1"/>
    <property type="molecule type" value="Genomic_DNA"/>
</dbReference>
<sequence>MCRLLESIKITASGVENLERHNERLNASRLEIFGLENQLDLSAFVQSPPLTGEEIIKCRVIYAEEVIKIEYISYCKKDIKTLKVVYDDEVNYAFKFEDRSHLNRLYGLKGECDDVLIIKDGMVTDFSYGNIVFYDGNQWITPGQPLLAGTMRAELIKSGRIVEKNVTPDDLNQYQSFKLINALLGFDEPERPMENIIR</sequence>
<evidence type="ECO:0000313" key="1">
    <source>
        <dbReference type="EMBL" id="MDN5212069.1"/>
    </source>
</evidence>
<organism evidence="1 2">
    <name type="scientific">Agaribacillus aureus</name>
    <dbReference type="NCBI Taxonomy" id="3051825"/>
    <lineage>
        <taxon>Bacteria</taxon>
        <taxon>Pseudomonadati</taxon>
        <taxon>Bacteroidota</taxon>
        <taxon>Cytophagia</taxon>
        <taxon>Cytophagales</taxon>
        <taxon>Splendidivirgaceae</taxon>
        <taxon>Agaribacillus</taxon>
    </lineage>
</organism>
<evidence type="ECO:0000313" key="2">
    <source>
        <dbReference type="Proteomes" id="UP001172083"/>
    </source>
</evidence>
<dbReference type="Proteomes" id="UP001172083">
    <property type="component" value="Unassembled WGS sequence"/>
</dbReference>
<name>A0ABT8L2Y7_9BACT</name>
<keyword evidence="1" id="KW-0032">Aminotransferase</keyword>
<reference evidence="1" key="1">
    <citation type="submission" date="2023-06" db="EMBL/GenBank/DDBJ databases">
        <title>Genomic of Agaribacillus aureum.</title>
        <authorList>
            <person name="Wang G."/>
        </authorList>
    </citation>
    <scope>NUCLEOTIDE SEQUENCE</scope>
    <source>
        <strain evidence="1">BMA12</strain>
    </source>
</reference>
<dbReference type="Gene3D" id="3.30.470.10">
    <property type="match status" value="1"/>
</dbReference>
<comment type="caution">
    <text evidence="1">The sequence shown here is derived from an EMBL/GenBank/DDBJ whole genome shotgun (WGS) entry which is preliminary data.</text>
</comment>
<keyword evidence="1" id="KW-0808">Transferase</keyword>
<dbReference type="InterPro" id="IPR043131">
    <property type="entry name" value="BCAT-like_N"/>
</dbReference>
<dbReference type="SUPFAM" id="SSF56752">
    <property type="entry name" value="D-aminoacid aminotransferase-like PLP-dependent enzymes"/>
    <property type="match status" value="1"/>
</dbReference>
<accession>A0ABT8L2Y7</accession>
<dbReference type="InterPro" id="IPR043132">
    <property type="entry name" value="BCAT-like_C"/>
</dbReference>
<dbReference type="Gene3D" id="3.20.10.10">
    <property type="entry name" value="D-amino Acid Aminotransferase, subunit A, domain 2"/>
    <property type="match status" value="1"/>
</dbReference>
<gene>
    <name evidence="1" type="ORF">QQ020_08400</name>
</gene>
<dbReference type="GO" id="GO:0008483">
    <property type="term" value="F:transaminase activity"/>
    <property type="evidence" value="ECO:0007669"/>
    <property type="project" value="UniProtKB-KW"/>
</dbReference>
<dbReference type="Pfam" id="PF01063">
    <property type="entry name" value="Aminotran_4"/>
    <property type="match status" value="1"/>
</dbReference>
<proteinExistence type="predicted"/>
<dbReference type="InterPro" id="IPR036038">
    <property type="entry name" value="Aminotransferase-like"/>
</dbReference>